<dbReference type="InterPro" id="IPR042011">
    <property type="entry name" value="ATX3/4/5_PHD"/>
</dbReference>
<keyword evidence="21" id="KW-1185">Reference proteome</keyword>
<dbReference type="InterPro" id="IPR001965">
    <property type="entry name" value="Znf_PHD"/>
</dbReference>
<dbReference type="InterPro" id="IPR050701">
    <property type="entry name" value="Histone_Mod_Regulator"/>
</dbReference>
<evidence type="ECO:0000256" key="1">
    <source>
        <dbReference type="ARBA" id="ARBA00004123"/>
    </source>
</evidence>
<dbReference type="EMBL" id="JABCRI010000001">
    <property type="protein sequence ID" value="KAF8412117.1"/>
    <property type="molecule type" value="Genomic_DNA"/>
</dbReference>
<dbReference type="SUPFAM" id="SSF63748">
    <property type="entry name" value="Tudor/PWWP/MBT"/>
    <property type="match status" value="1"/>
</dbReference>
<feature type="region of interest" description="Disordered" evidence="14">
    <location>
        <begin position="13"/>
        <end position="40"/>
    </location>
</feature>
<evidence type="ECO:0000256" key="12">
    <source>
        <dbReference type="ARBA" id="ARBA00054897"/>
    </source>
</evidence>
<dbReference type="OMA" id="KISYCAH"/>
<dbReference type="AlphaFoldDB" id="A0A835A0Z6"/>
<evidence type="ECO:0000259" key="19">
    <source>
        <dbReference type="PROSITE" id="PS51805"/>
    </source>
</evidence>
<dbReference type="CDD" id="cd15495">
    <property type="entry name" value="PHD_ATX3_4_5_like"/>
    <property type="match status" value="1"/>
</dbReference>
<evidence type="ECO:0000256" key="2">
    <source>
        <dbReference type="ARBA" id="ARBA00022603"/>
    </source>
</evidence>
<dbReference type="Pfam" id="PF00856">
    <property type="entry name" value="SET"/>
    <property type="match status" value="1"/>
</dbReference>
<keyword evidence="10" id="KW-0539">Nucleus</keyword>
<evidence type="ECO:0000313" key="21">
    <source>
        <dbReference type="Proteomes" id="UP000655225"/>
    </source>
</evidence>
<dbReference type="SUPFAM" id="SSF82199">
    <property type="entry name" value="SET domain"/>
    <property type="match status" value="1"/>
</dbReference>
<dbReference type="PANTHER" id="PTHR13793">
    <property type="entry name" value="PHD FINGER PROTEINS"/>
    <property type="match status" value="1"/>
</dbReference>
<evidence type="ECO:0000259" key="17">
    <source>
        <dbReference type="PROSITE" id="PS50812"/>
    </source>
</evidence>
<evidence type="ECO:0000256" key="11">
    <source>
        <dbReference type="ARBA" id="ARBA00052314"/>
    </source>
</evidence>
<dbReference type="Pfam" id="PF13832">
    <property type="entry name" value="zf-HC5HC2H_2"/>
    <property type="match status" value="1"/>
</dbReference>
<reference evidence="20 21" key="1">
    <citation type="submission" date="2020-04" db="EMBL/GenBank/DDBJ databases">
        <title>Plant Genome Project.</title>
        <authorList>
            <person name="Zhang R.-G."/>
        </authorList>
    </citation>
    <scope>NUCLEOTIDE SEQUENCE [LARGE SCALE GENOMIC DNA]</scope>
    <source>
        <strain evidence="20">YNK0</strain>
        <tissue evidence="20">Leaf</tissue>
    </source>
</reference>
<protein>
    <submittedName>
        <fullName evidence="20">Uncharacterized protein</fullName>
    </submittedName>
</protein>
<feature type="domain" description="SET" evidence="16">
    <location>
        <begin position="988"/>
        <end position="1105"/>
    </location>
</feature>
<dbReference type="GO" id="GO:0008270">
    <property type="term" value="F:zinc ion binding"/>
    <property type="evidence" value="ECO:0007669"/>
    <property type="project" value="UniProtKB-KW"/>
</dbReference>
<feature type="domain" description="PHD-type" evidence="15">
    <location>
        <begin position="678"/>
        <end position="729"/>
    </location>
</feature>
<dbReference type="GO" id="GO:0006357">
    <property type="term" value="P:regulation of transcription by RNA polymerase II"/>
    <property type="evidence" value="ECO:0007669"/>
    <property type="project" value="TreeGrafter"/>
</dbReference>
<dbReference type="GO" id="GO:0032259">
    <property type="term" value="P:methylation"/>
    <property type="evidence" value="ECO:0007669"/>
    <property type="project" value="UniProtKB-KW"/>
</dbReference>
<dbReference type="GO" id="GO:0006325">
    <property type="term" value="P:chromatin organization"/>
    <property type="evidence" value="ECO:0007669"/>
    <property type="project" value="UniProtKB-KW"/>
</dbReference>
<comment type="caution">
    <text evidence="20">The sequence shown here is derived from an EMBL/GenBank/DDBJ whole genome shotgun (WGS) entry which is preliminary data.</text>
</comment>
<dbReference type="InterPro" id="IPR001214">
    <property type="entry name" value="SET_dom"/>
</dbReference>
<evidence type="ECO:0000256" key="14">
    <source>
        <dbReference type="SAM" id="MobiDB-lite"/>
    </source>
</evidence>
<dbReference type="SMART" id="SM00508">
    <property type="entry name" value="PostSET"/>
    <property type="match status" value="1"/>
</dbReference>
<accession>A0A835A0Z6</accession>
<dbReference type="FunFam" id="3.30.40.10:FF:000464">
    <property type="entry name" value="Histone-lysine N-methyltransferase"/>
    <property type="match status" value="1"/>
</dbReference>
<dbReference type="Proteomes" id="UP000655225">
    <property type="component" value="Unassembled WGS sequence"/>
</dbReference>
<evidence type="ECO:0000256" key="6">
    <source>
        <dbReference type="ARBA" id="ARBA00022737"/>
    </source>
</evidence>
<dbReference type="CDD" id="cd15517">
    <property type="entry name" value="PHD_TCF19_like"/>
    <property type="match status" value="1"/>
</dbReference>
<evidence type="ECO:0000259" key="18">
    <source>
        <dbReference type="PROSITE" id="PS50868"/>
    </source>
</evidence>
<dbReference type="GO" id="GO:0008168">
    <property type="term" value="F:methyltransferase activity"/>
    <property type="evidence" value="ECO:0007669"/>
    <property type="project" value="UniProtKB-KW"/>
</dbReference>
<evidence type="ECO:0000256" key="10">
    <source>
        <dbReference type="ARBA" id="ARBA00023242"/>
    </source>
</evidence>
<dbReference type="Gene3D" id="3.30.40.10">
    <property type="entry name" value="Zinc/RING finger domain, C3HC4 (zinc finger)"/>
    <property type="match status" value="3"/>
</dbReference>
<evidence type="ECO:0000256" key="5">
    <source>
        <dbReference type="ARBA" id="ARBA00022723"/>
    </source>
</evidence>
<dbReference type="InterPro" id="IPR003616">
    <property type="entry name" value="Post-SET_dom"/>
</dbReference>
<dbReference type="Gene3D" id="2.30.30.140">
    <property type="match status" value="1"/>
</dbReference>
<name>A0A835A0Z6_TETSI</name>
<feature type="domain" description="PHD-type" evidence="15">
    <location>
        <begin position="483"/>
        <end position="539"/>
    </location>
</feature>
<dbReference type="SMART" id="SM00317">
    <property type="entry name" value="SET"/>
    <property type="match status" value="1"/>
</dbReference>
<dbReference type="InterPro" id="IPR046341">
    <property type="entry name" value="SET_dom_sf"/>
</dbReference>
<keyword evidence="3" id="KW-0808">Transferase</keyword>
<evidence type="ECO:0000256" key="3">
    <source>
        <dbReference type="ARBA" id="ARBA00022679"/>
    </source>
</evidence>
<feature type="domain" description="PWWP" evidence="17">
    <location>
        <begin position="271"/>
        <end position="340"/>
    </location>
</feature>
<evidence type="ECO:0000313" key="20">
    <source>
        <dbReference type="EMBL" id="KAF8412117.1"/>
    </source>
</evidence>
<dbReference type="GO" id="GO:0048188">
    <property type="term" value="C:Set1C/COMPASS complex"/>
    <property type="evidence" value="ECO:0007669"/>
    <property type="project" value="UniProtKB-ARBA"/>
</dbReference>
<gene>
    <name evidence="20" type="ORF">HHK36_000073</name>
</gene>
<dbReference type="PROSITE" id="PS50812">
    <property type="entry name" value="PWWP"/>
    <property type="match status" value="1"/>
</dbReference>
<dbReference type="Pfam" id="PF13831">
    <property type="entry name" value="PHD_2"/>
    <property type="match status" value="1"/>
</dbReference>
<dbReference type="PANTHER" id="PTHR13793:SF132">
    <property type="entry name" value="HISTONE-LYSINE N-METHYLTRANSFERASE ATX5"/>
    <property type="match status" value="1"/>
</dbReference>
<dbReference type="InterPro" id="IPR034732">
    <property type="entry name" value="EPHD"/>
</dbReference>
<dbReference type="PROSITE" id="PS50868">
    <property type="entry name" value="POST_SET"/>
    <property type="match status" value="1"/>
</dbReference>
<keyword evidence="9" id="KW-0156">Chromatin regulator</keyword>
<keyword evidence="2" id="KW-0489">Methyltransferase</keyword>
<keyword evidence="4" id="KW-0949">S-adenosyl-L-methionine</keyword>
<dbReference type="PROSITE" id="PS01359">
    <property type="entry name" value="ZF_PHD_1"/>
    <property type="match status" value="1"/>
</dbReference>
<evidence type="ECO:0000259" key="16">
    <source>
        <dbReference type="PROSITE" id="PS50280"/>
    </source>
</evidence>
<dbReference type="CDD" id="cd10518">
    <property type="entry name" value="SET_SETD1-like"/>
    <property type="match status" value="1"/>
</dbReference>
<dbReference type="CDD" id="cd15663">
    <property type="entry name" value="ePHD_ATX3_4_5_like"/>
    <property type="match status" value="1"/>
</dbReference>
<feature type="domain" description="PHD-type" evidence="19">
    <location>
        <begin position="732"/>
        <end position="866"/>
    </location>
</feature>
<evidence type="ECO:0000256" key="4">
    <source>
        <dbReference type="ARBA" id="ARBA00022691"/>
    </source>
</evidence>
<dbReference type="InterPro" id="IPR011011">
    <property type="entry name" value="Znf_FYVE_PHD"/>
</dbReference>
<dbReference type="Gene3D" id="2.170.270.10">
    <property type="entry name" value="SET domain"/>
    <property type="match status" value="1"/>
</dbReference>
<dbReference type="SMART" id="SM00249">
    <property type="entry name" value="PHD"/>
    <property type="match status" value="3"/>
</dbReference>
<dbReference type="SUPFAM" id="SSF57903">
    <property type="entry name" value="FYVE/PHD zinc finger"/>
    <property type="match status" value="2"/>
</dbReference>
<dbReference type="Pfam" id="PF00628">
    <property type="entry name" value="PHD"/>
    <property type="match status" value="1"/>
</dbReference>
<dbReference type="InterPro" id="IPR000313">
    <property type="entry name" value="PWWP_dom"/>
</dbReference>
<dbReference type="PROSITE" id="PS51566">
    <property type="entry name" value="SAM_MT43_TRX_MLL"/>
    <property type="match status" value="1"/>
</dbReference>
<dbReference type="FunFam" id="2.170.270.10:FF:000058">
    <property type="entry name" value="Histone-lysine N-methyltransferase"/>
    <property type="match status" value="1"/>
</dbReference>
<dbReference type="InterPro" id="IPR013083">
    <property type="entry name" value="Znf_RING/FYVE/PHD"/>
</dbReference>
<keyword evidence="7 13" id="KW-0863">Zinc-finger</keyword>
<dbReference type="InterPro" id="IPR019787">
    <property type="entry name" value="Znf_PHD-finger"/>
</dbReference>
<dbReference type="CDD" id="cd20143">
    <property type="entry name" value="PWWP_AtATX3-like"/>
    <property type="match status" value="1"/>
</dbReference>
<keyword evidence="6" id="KW-0677">Repeat</keyword>
<comment type="subcellular location">
    <subcellularLocation>
        <location evidence="1">Nucleus</location>
    </subcellularLocation>
</comment>
<dbReference type="OrthoDB" id="308383at2759"/>
<comment type="function">
    <text evidence="12">Histone methyltransferase.</text>
</comment>
<evidence type="ECO:0000256" key="7">
    <source>
        <dbReference type="ARBA" id="ARBA00022771"/>
    </source>
</evidence>
<dbReference type="PROSITE" id="PS50016">
    <property type="entry name" value="ZF_PHD_2"/>
    <property type="match status" value="2"/>
</dbReference>
<evidence type="ECO:0000259" key="15">
    <source>
        <dbReference type="PROSITE" id="PS50016"/>
    </source>
</evidence>
<sequence>MIIKRNLKSRMPNLKRCKVRESGGEDDENSGNPKKRKMNENYPLHMLGEVASGRIPLSGYGFRRIFGDNGENFGNVVASWCTEVSYCPDEVESNSKNREGPKGKNHVSEVRPPLVKTSRGRIQVLPSRFNDSVIGSWKKDKSKHSVLESSFNTEIAQPTEKFSCVNPKFDMRVTQKHHKEDKLSHQSSKFYPFLKEEVGYPGFKNFDIRKYFSSRSSLTSLHEPLIEFEKSPHLVEVEESPQVFDLMGIDRLSKENSEKRKGFYRPEDFGLGAIVWAKSGKRYPAWPAIVIDPMLQAPETVLSSCVAGAIYVMFFGYSGNGNQRDYAWVKHGMIFPFIDYVDRFQRQTQLHKSKPGDFRMAMEEAFLAEHGYTEMLMEDMNMVAGQPTYHEFILSGIQEATDSNQDQESHFQNKAIPKIWFVQVYKVIHFSFSVQDVLEKKKDTRPCNGCGLSLPFKTTKKMEGSTPKGQFLCKHCATLLKSKQYCGICKKIWHHSDGGSWVQCNGCKVWVHAECDKISSNLFKDLEGTDYYCPDCKAKFNFELSDSEKWQPKVKSNENNGQLLLPDKITVVCTDTEGTYFPSLHLVVCKCGLCGPEKQNLREWERHTGSKAKNWKTSVKVKGSMLPLEQWMLQIAEYYAHGLVSVIPLKMPSLKLRKQKLVAFLQEKYEPVYAKWTTERCAICRWVEDWDYNKIIICNRCQIAVHQECYGARNVRDFTSWVCRACETPDVERECCLCPVKGMFSRFSVISTVILWCLVRGGALKPTDVQTLWVHVTCAWFQPEVSFSSDEKMEPAVGILRIPSSSFVKICVICKQIHGSCTQCCKCSTYYHAMCASRAGYRMELHCLEKNGRQITKMVSYCAIHKAPNPDTVLVIQSPLGVFSTKNLLQNKKRTCSRLISSNRTELPEATILETNDIEPLSAARCRAYKRLNNKRTGEEAIAHRVMGHFHHALVVIESLNTFREEEDPKTFSTSRERLYHLQRTENDRVCFGRSGIHGWGLFARRNIQEGVMVLEYRGEQVRRSVADLREALYRLEGKDCYLFKISEEVVVDATDKGNIARLINHSCMPNCFARIMSVGGDENRIVLIAKTNVSAGDELTYDYLFDPDECDEFKVPCLCKAPNCRKFMN</sequence>
<dbReference type="Pfam" id="PF00855">
    <property type="entry name" value="PWWP"/>
    <property type="match status" value="1"/>
</dbReference>
<dbReference type="InterPro" id="IPR019786">
    <property type="entry name" value="Zinc_finger_PHD-type_CS"/>
</dbReference>
<proteinExistence type="predicted"/>
<evidence type="ECO:0000256" key="13">
    <source>
        <dbReference type="PROSITE-ProRule" id="PRU00146"/>
    </source>
</evidence>
<evidence type="ECO:0000256" key="8">
    <source>
        <dbReference type="ARBA" id="ARBA00022833"/>
    </source>
</evidence>
<feature type="domain" description="Post-SET" evidence="18">
    <location>
        <begin position="1114"/>
        <end position="1130"/>
    </location>
</feature>
<evidence type="ECO:0000256" key="9">
    <source>
        <dbReference type="ARBA" id="ARBA00022853"/>
    </source>
</evidence>
<organism evidence="20 21">
    <name type="scientific">Tetracentron sinense</name>
    <name type="common">Spur-leaf</name>
    <dbReference type="NCBI Taxonomy" id="13715"/>
    <lineage>
        <taxon>Eukaryota</taxon>
        <taxon>Viridiplantae</taxon>
        <taxon>Streptophyta</taxon>
        <taxon>Embryophyta</taxon>
        <taxon>Tracheophyta</taxon>
        <taxon>Spermatophyta</taxon>
        <taxon>Magnoliopsida</taxon>
        <taxon>Trochodendrales</taxon>
        <taxon>Trochodendraceae</taxon>
        <taxon>Tetracentron</taxon>
    </lineage>
</organism>
<keyword evidence="5" id="KW-0479">Metal-binding</keyword>
<dbReference type="PROSITE" id="PS50280">
    <property type="entry name" value="SET"/>
    <property type="match status" value="1"/>
</dbReference>
<dbReference type="InterPro" id="IPR025780">
    <property type="entry name" value="Hist-Lys_N-MeTrfase_ATX"/>
</dbReference>
<dbReference type="PROSITE" id="PS51805">
    <property type="entry name" value="EPHD"/>
    <property type="match status" value="1"/>
</dbReference>
<dbReference type="InterPro" id="IPR041955">
    <property type="entry name" value="ATX3/4/5_ePHD"/>
</dbReference>
<dbReference type="FunFam" id="3.30.40.10:FF:000454">
    <property type="entry name" value="Histone-lysine N-methyltransferase"/>
    <property type="match status" value="1"/>
</dbReference>
<comment type="catalytic activity">
    <reaction evidence="11">
        <text>L-lysyl-[histone] + S-adenosyl-L-methionine = N(6)-methyl-L-lysyl-[histone] + S-adenosyl-L-homocysteine + H(+)</text>
        <dbReference type="Rhea" id="RHEA:10024"/>
        <dbReference type="Rhea" id="RHEA-COMP:9845"/>
        <dbReference type="Rhea" id="RHEA-COMP:9846"/>
        <dbReference type="ChEBI" id="CHEBI:15378"/>
        <dbReference type="ChEBI" id="CHEBI:29969"/>
        <dbReference type="ChEBI" id="CHEBI:57856"/>
        <dbReference type="ChEBI" id="CHEBI:59789"/>
        <dbReference type="ChEBI" id="CHEBI:61929"/>
    </reaction>
</comment>
<keyword evidence="8" id="KW-0862">Zinc</keyword>